<reference evidence="9 10" key="1">
    <citation type="submission" date="2023-07" db="EMBL/GenBank/DDBJ databases">
        <title>Sorghum-associated microbial communities from plants grown in Nebraska, USA.</title>
        <authorList>
            <person name="Schachtman D."/>
        </authorList>
    </citation>
    <scope>NUCLEOTIDE SEQUENCE [LARGE SCALE GENOMIC DNA]</scope>
    <source>
        <strain evidence="9 10">BE314</strain>
    </source>
</reference>
<dbReference type="SUPFAM" id="SSF51445">
    <property type="entry name" value="(Trans)glycosidases"/>
    <property type="match status" value="1"/>
</dbReference>
<dbReference type="GO" id="GO:0008422">
    <property type="term" value="F:beta-glucosidase activity"/>
    <property type="evidence" value="ECO:0007669"/>
    <property type="project" value="UniProtKB-EC"/>
</dbReference>
<dbReference type="Pfam" id="PF00232">
    <property type="entry name" value="Glyco_hydro_1"/>
    <property type="match status" value="1"/>
</dbReference>
<proteinExistence type="inferred from homology"/>
<evidence type="ECO:0000256" key="6">
    <source>
        <dbReference type="ARBA" id="ARBA00023326"/>
    </source>
</evidence>
<name>A0ABU1YWE6_ROSSA</name>
<keyword evidence="8" id="KW-0732">Signal</keyword>
<dbReference type="EMBL" id="JAVDXU010000010">
    <property type="protein sequence ID" value="MDR7273177.1"/>
    <property type="molecule type" value="Genomic_DNA"/>
</dbReference>
<keyword evidence="10" id="KW-1185">Reference proteome</keyword>
<comment type="similarity">
    <text evidence="1 7">Belongs to the glycosyl hydrolase 1 family.</text>
</comment>
<dbReference type="Gene3D" id="3.20.20.80">
    <property type="entry name" value="Glycosidases"/>
    <property type="match status" value="1"/>
</dbReference>
<keyword evidence="6" id="KW-0624">Polysaccharide degradation</keyword>
<accession>A0ABU1YWE6</accession>
<feature type="signal peptide" evidence="8">
    <location>
        <begin position="1"/>
        <end position="27"/>
    </location>
</feature>
<evidence type="ECO:0000256" key="7">
    <source>
        <dbReference type="RuleBase" id="RU361175"/>
    </source>
</evidence>
<dbReference type="NCBIfam" id="TIGR03356">
    <property type="entry name" value="BGL"/>
    <property type="match status" value="1"/>
</dbReference>
<keyword evidence="5 7" id="KW-0326">Glycosidase</keyword>
<evidence type="ECO:0000256" key="3">
    <source>
        <dbReference type="ARBA" id="ARBA00023001"/>
    </source>
</evidence>
<dbReference type="RefSeq" id="WP_310273261.1">
    <property type="nucleotide sequence ID" value="NZ_JAVDXU010000010.1"/>
</dbReference>
<dbReference type="InterPro" id="IPR006311">
    <property type="entry name" value="TAT_signal"/>
</dbReference>
<keyword evidence="3" id="KW-0136">Cellulose degradation</keyword>
<keyword evidence="4" id="KW-0119">Carbohydrate metabolism</keyword>
<organism evidence="9 10">
    <name type="scientific">Roseateles saccharophilus</name>
    <name type="common">Pseudomonas saccharophila</name>
    <dbReference type="NCBI Taxonomy" id="304"/>
    <lineage>
        <taxon>Bacteria</taxon>
        <taxon>Pseudomonadati</taxon>
        <taxon>Pseudomonadota</taxon>
        <taxon>Betaproteobacteria</taxon>
        <taxon>Burkholderiales</taxon>
        <taxon>Sphaerotilaceae</taxon>
        <taxon>Roseateles</taxon>
    </lineage>
</organism>
<comment type="catalytic activity">
    <reaction evidence="7">
        <text>Hydrolysis of terminal, non-reducing beta-D-glucosyl residues with release of beta-D-glucose.</text>
        <dbReference type="EC" id="3.2.1.21"/>
    </reaction>
</comment>
<dbReference type="Proteomes" id="UP001180453">
    <property type="component" value="Unassembled WGS sequence"/>
</dbReference>
<dbReference type="PROSITE" id="PS51318">
    <property type="entry name" value="TAT"/>
    <property type="match status" value="1"/>
</dbReference>
<evidence type="ECO:0000256" key="4">
    <source>
        <dbReference type="ARBA" id="ARBA00023277"/>
    </source>
</evidence>
<feature type="chain" id="PRO_5047139933" description="Beta-glucosidase" evidence="8">
    <location>
        <begin position="28"/>
        <end position="489"/>
    </location>
</feature>
<evidence type="ECO:0000256" key="5">
    <source>
        <dbReference type="ARBA" id="ARBA00023295"/>
    </source>
</evidence>
<evidence type="ECO:0000256" key="1">
    <source>
        <dbReference type="ARBA" id="ARBA00010838"/>
    </source>
</evidence>
<dbReference type="PANTHER" id="PTHR10353">
    <property type="entry name" value="GLYCOSYL HYDROLASE"/>
    <property type="match status" value="1"/>
</dbReference>
<gene>
    <name evidence="9" type="ORF">J2X20_005866</name>
</gene>
<keyword evidence="2 7" id="KW-0378">Hydrolase</keyword>
<dbReference type="InterPro" id="IPR001360">
    <property type="entry name" value="Glyco_hydro_1"/>
</dbReference>
<evidence type="ECO:0000256" key="2">
    <source>
        <dbReference type="ARBA" id="ARBA00022801"/>
    </source>
</evidence>
<evidence type="ECO:0000313" key="10">
    <source>
        <dbReference type="Proteomes" id="UP001180453"/>
    </source>
</evidence>
<comment type="caution">
    <text evidence="9">The sequence shown here is derived from an EMBL/GenBank/DDBJ whole genome shotgun (WGS) entry which is preliminary data.</text>
</comment>
<dbReference type="InterPro" id="IPR017853">
    <property type="entry name" value="GH"/>
</dbReference>
<dbReference type="InterPro" id="IPR017736">
    <property type="entry name" value="Glyco_hydro_1_beta-glucosidase"/>
</dbReference>
<sequence>MTLTRPLRRRQLIAAATLPVLAPAALAAPQPRRAAPGTTALTYSSPFPADFAFGVAAASAQIEGAAFEDGKGESVWDRFARIPGKVYQGHTPDVACDHYHRFDEDFALMASLGIKKYRLSIAWPRIYPNGDGELNPKGLDFYRRLFASMKKHGIEPWVTLFHWDLPQALEDRGGWTSRVTVDAFARYADTVVKAFAADVKHWITLNEILCFTLLGYGTGSKAPGRKESAKVVNQTYHHALLCHGHGVRAVRAFGGKGAMVGLTDNCGVSVPVTETPADIAAAKAWFIDRNAQILGAIHAGKYTANFLTRVGADAPDVQPGDFALISLPTDFLGLNIYSATFVRAGRSGAAYEALPHPVNYPSADSPWLRLVPQSIYWATRFCAECYGHQALYITENGCGYDTEPVVNGEVLDLHRRDYLRNHLREAHRAIADGVPLKGYFLWSFIDNYEWEDGYQRRFGIVHCDYETQVRTPKLSARYYADVIQARRIL</sequence>
<evidence type="ECO:0000256" key="8">
    <source>
        <dbReference type="SAM" id="SignalP"/>
    </source>
</evidence>
<dbReference type="EC" id="3.2.1.21" evidence="7"/>
<dbReference type="PANTHER" id="PTHR10353:SF36">
    <property type="entry name" value="LP05116P"/>
    <property type="match status" value="1"/>
</dbReference>
<protein>
    <recommendedName>
        <fullName evidence="7">Beta-glucosidase</fullName>
        <ecNumber evidence="7">3.2.1.21</ecNumber>
    </recommendedName>
</protein>
<evidence type="ECO:0000313" key="9">
    <source>
        <dbReference type="EMBL" id="MDR7273177.1"/>
    </source>
</evidence>
<dbReference type="PRINTS" id="PR00131">
    <property type="entry name" value="GLHYDRLASE1"/>
</dbReference>